<dbReference type="AlphaFoldDB" id="D4E471"/>
<evidence type="ECO:0000313" key="2">
    <source>
        <dbReference type="Proteomes" id="UP000005723"/>
    </source>
</evidence>
<comment type="caution">
    <text evidence="1">The sequence shown here is derived from an EMBL/GenBank/DDBJ whole genome shotgun (WGS) entry which is preliminary data.</text>
</comment>
<proteinExistence type="predicted"/>
<name>D4E471_SEROD</name>
<keyword evidence="2" id="KW-1185">Reference proteome</keyword>
<dbReference type="Proteomes" id="UP000005723">
    <property type="component" value="Unassembled WGS sequence"/>
</dbReference>
<sequence>METVAALVQRLGYAPVSLGKIAEGGVLVQAREQRWAPLIFQDLFKKES</sequence>
<organism evidence="1 2">
    <name type="scientific">Serratia odorifera DSM 4582</name>
    <dbReference type="NCBI Taxonomy" id="667129"/>
    <lineage>
        <taxon>Bacteria</taxon>
        <taxon>Pseudomonadati</taxon>
        <taxon>Pseudomonadota</taxon>
        <taxon>Gammaproteobacteria</taxon>
        <taxon>Enterobacterales</taxon>
        <taxon>Yersiniaceae</taxon>
        <taxon>Serratia</taxon>
    </lineage>
</organism>
<evidence type="ECO:0000313" key="1">
    <source>
        <dbReference type="EMBL" id="EFE95280.1"/>
    </source>
</evidence>
<gene>
    <name evidence="1" type="ORF">HMPREF0758_2971</name>
</gene>
<protein>
    <submittedName>
        <fullName evidence="1">Uncharacterized protein</fullName>
    </submittedName>
</protein>
<dbReference type="HOGENOM" id="CLU_3157719_0_0_6"/>
<dbReference type="RefSeq" id="WP_004961004.1">
    <property type="nucleotide sequence ID" value="NZ_GG753567.1"/>
</dbReference>
<dbReference type="STRING" id="667129.HMPREF0758_2971"/>
<reference evidence="1 2" key="1">
    <citation type="submission" date="2010-01" db="EMBL/GenBank/DDBJ databases">
        <authorList>
            <person name="Muzny D."/>
            <person name="Qin X."/>
            <person name="Deng J."/>
            <person name="Jiang H."/>
            <person name="Liu Y."/>
            <person name="Qu J."/>
            <person name="Song X.-Z."/>
            <person name="Zhang L."/>
            <person name="Thornton R."/>
            <person name="Coyle M."/>
            <person name="Francisco L."/>
            <person name="Jackson L."/>
            <person name="Javaid M."/>
            <person name="Korchina V."/>
            <person name="Kovar C."/>
            <person name="Mata R."/>
            <person name="Mathew T."/>
            <person name="Ngo R."/>
            <person name="Nguyen L."/>
            <person name="Nguyen N."/>
            <person name="Okwuonu G."/>
            <person name="Ongeri F."/>
            <person name="Pham C."/>
            <person name="Simmons D."/>
            <person name="Wilczek-Boney K."/>
            <person name="Hale W."/>
            <person name="Jakkamsetti A."/>
            <person name="Pham P."/>
            <person name="Ruth R."/>
            <person name="San Lucas F."/>
            <person name="Warren J."/>
            <person name="Zhang J."/>
            <person name="Zhao Z."/>
            <person name="Zhou C."/>
            <person name="Zhu D."/>
            <person name="Lee S."/>
            <person name="Bess C."/>
            <person name="Blankenburg K."/>
            <person name="Forbes L."/>
            <person name="Fu Q."/>
            <person name="Gubbala S."/>
            <person name="Hirani K."/>
            <person name="Jayaseelan J.C."/>
            <person name="Lara F."/>
            <person name="Munidasa M."/>
            <person name="Palculict T."/>
            <person name="Patil S."/>
            <person name="Pu L.-L."/>
            <person name="Saada N."/>
            <person name="Tang L."/>
            <person name="Weissenberger G."/>
            <person name="Zhu Y."/>
            <person name="Hemphill L."/>
            <person name="Shang Y."/>
            <person name="Youmans B."/>
            <person name="Ayvaz T."/>
            <person name="Ross M."/>
            <person name="Santibanez J."/>
            <person name="Aqrawi P."/>
            <person name="Gross S."/>
            <person name="Joshi V."/>
            <person name="Fowler G."/>
            <person name="Nazareth L."/>
            <person name="Reid J."/>
            <person name="Worley K."/>
            <person name="Petrosino J."/>
            <person name="Highlander S."/>
            <person name="Gibbs R."/>
        </authorList>
    </citation>
    <scope>NUCLEOTIDE SEQUENCE [LARGE SCALE GENOMIC DNA]</scope>
    <source>
        <strain evidence="1 2">DSM 4582</strain>
    </source>
</reference>
<accession>D4E471</accession>
<dbReference type="EMBL" id="ADBY01000048">
    <property type="protein sequence ID" value="EFE95280.1"/>
    <property type="molecule type" value="Genomic_DNA"/>
</dbReference>